<dbReference type="Pfam" id="PF00067">
    <property type="entry name" value="p450"/>
    <property type="match status" value="1"/>
</dbReference>
<dbReference type="SUPFAM" id="SSF48264">
    <property type="entry name" value="Cytochrome P450"/>
    <property type="match status" value="1"/>
</dbReference>
<dbReference type="PANTHER" id="PTHR46696:SF1">
    <property type="entry name" value="CYTOCHROME P450 YJIB-RELATED"/>
    <property type="match status" value="1"/>
</dbReference>
<dbReference type="CDD" id="cd00302">
    <property type="entry name" value="cytochrome_P450"/>
    <property type="match status" value="1"/>
</dbReference>
<evidence type="ECO:0000313" key="3">
    <source>
        <dbReference type="EMBL" id="CUH73398.1"/>
    </source>
</evidence>
<dbReference type="RefSeq" id="WP_058244549.1">
    <property type="nucleotide sequence ID" value="NZ_CYSB01000030.1"/>
</dbReference>
<dbReference type="EC" id="1.14.15.12" evidence="3"/>
<protein>
    <submittedName>
        <fullName evidence="3">Biotin biosynthesis cytochrome P450</fullName>
        <ecNumber evidence="3">1.14.15.12</ecNumber>
    </submittedName>
</protein>
<comment type="similarity">
    <text evidence="1">Belongs to the cytochrome P450 family.</text>
</comment>
<dbReference type="PRINTS" id="PR00359">
    <property type="entry name" value="BP450"/>
</dbReference>
<dbReference type="OrthoDB" id="9801155at2"/>
<dbReference type="EMBL" id="CYSC01000040">
    <property type="protein sequence ID" value="CUH73398.1"/>
    <property type="molecule type" value="Genomic_DNA"/>
</dbReference>
<dbReference type="Proteomes" id="UP000051887">
    <property type="component" value="Unassembled WGS sequence"/>
</dbReference>
<accession>A0A0P1G5B5</accession>
<dbReference type="GO" id="GO:0020037">
    <property type="term" value="F:heme binding"/>
    <property type="evidence" value="ECO:0007669"/>
    <property type="project" value="InterPro"/>
</dbReference>
<dbReference type="EMBL" id="CYSB01000030">
    <property type="protein sequence ID" value="CUH68220.1"/>
    <property type="molecule type" value="Genomic_DNA"/>
</dbReference>
<keyword evidence="3" id="KW-0560">Oxidoreductase</keyword>
<evidence type="ECO:0000313" key="5">
    <source>
        <dbReference type="Proteomes" id="UP000051887"/>
    </source>
</evidence>
<dbReference type="GO" id="GO:0005506">
    <property type="term" value="F:iron ion binding"/>
    <property type="evidence" value="ECO:0007669"/>
    <property type="project" value="InterPro"/>
</dbReference>
<dbReference type="GO" id="GO:0016705">
    <property type="term" value="F:oxidoreductase activity, acting on paired donors, with incorporation or reduction of molecular oxygen"/>
    <property type="evidence" value="ECO:0007669"/>
    <property type="project" value="InterPro"/>
</dbReference>
<dbReference type="GO" id="GO:0004497">
    <property type="term" value="F:monooxygenase activity"/>
    <property type="evidence" value="ECO:0007669"/>
    <property type="project" value="InterPro"/>
</dbReference>
<proteinExistence type="inferred from homology"/>
<reference evidence="3 5" key="1">
    <citation type="submission" date="2015-09" db="EMBL/GenBank/DDBJ databases">
        <authorList>
            <consortium name="Swine Surveillance"/>
        </authorList>
    </citation>
    <scope>NUCLEOTIDE SEQUENCE [LARGE SCALE GENOMIC DNA]</scope>
    <source>
        <strain evidence="3 5">5120</strain>
    </source>
</reference>
<evidence type="ECO:0000313" key="2">
    <source>
        <dbReference type="EMBL" id="CUH68220.1"/>
    </source>
</evidence>
<organism evidence="3 5">
    <name type="scientific">Thalassovita autumnalis</name>
    <dbReference type="NCBI Taxonomy" id="2072972"/>
    <lineage>
        <taxon>Bacteria</taxon>
        <taxon>Pseudomonadati</taxon>
        <taxon>Pseudomonadota</taxon>
        <taxon>Alphaproteobacteria</taxon>
        <taxon>Rhodobacterales</taxon>
        <taxon>Roseobacteraceae</taxon>
        <taxon>Thalassovita</taxon>
    </lineage>
</organism>
<dbReference type="InterPro" id="IPR002397">
    <property type="entry name" value="Cyt_P450_B"/>
</dbReference>
<reference evidence="2 4" key="2">
    <citation type="submission" date="2015-09" db="EMBL/GenBank/DDBJ databases">
        <authorList>
            <person name="Rodrigo-Torres L."/>
            <person name="Arahal D.R."/>
        </authorList>
    </citation>
    <scope>NUCLEOTIDE SEQUENCE [LARGE SCALE GENOMIC DNA]</scope>
    <source>
        <strain evidence="2 4">CECT 5118</strain>
    </source>
</reference>
<dbReference type="AlphaFoldDB" id="A0A0P1G5B5"/>
<dbReference type="Gene3D" id="1.10.630.10">
    <property type="entry name" value="Cytochrome P450"/>
    <property type="match status" value="1"/>
</dbReference>
<keyword evidence="4" id="KW-1185">Reference proteome</keyword>
<dbReference type="PANTHER" id="PTHR46696">
    <property type="entry name" value="P450, PUTATIVE (EUROFUNG)-RELATED"/>
    <property type="match status" value="1"/>
</dbReference>
<gene>
    <name evidence="3" type="primary">bioI</name>
    <name evidence="2" type="ORF">TL5118_02528</name>
    <name evidence="3" type="ORF">TL5120_03207</name>
</gene>
<dbReference type="Proteomes" id="UP000051086">
    <property type="component" value="Unassembled WGS sequence"/>
</dbReference>
<sequence>MVKTYFNDDKGLPDAQQLCFAKRTHAVPHGAGHRVVTPLHNLQPNPSAALPVTHLTEEAITAMSVPQLMRLRQDTPILRCGSNALLLTGHREVKEALEHPDLICTPPRQQGVDQSPELANLYDRLTNTKAAIEQTALQEAHLHCLHEQGVLLLQIASDVIRQQSTPQSSLDYSALIDCFVFTALCQFAGLPASEAPRYQAMLEGLTITEQTGDKATVESVVMFHADLQDWAAATMPEQQGLLAALQHRKLTPEQAADCALGVFVTGIQFTAAALKHLVATLGATPSLAQQLPNDSSTVIEEVLRLSPPQPMLKRAAAKSITLCGVEVEADTAVFLSLAAANRDPKVFSQPDQLQSRSASSDSLTFHDGTHRCASALLSFNMISALLTQLAADLTQAPAQPEG</sequence>
<evidence type="ECO:0000256" key="1">
    <source>
        <dbReference type="ARBA" id="ARBA00010617"/>
    </source>
</evidence>
<dbReference type="InterPro" id="IPR036396">
    <property type="entry name" value="Cyt_P450_sf"/>
</dbReference>
<dbReference type="InterPro" id="IPR001128">
    <property type="entry name" value="Cyt_P450"/>
</dbReference>
<name>A0A0P1G5B5_9RHOB</name>
<evidence type="ECO:0000313" key="4">
    <source>
        <dbReference type="Proteomes" id="UP000051086"/>
    </source>
</evidence>